<keyword evidence="4" id="KW-1185">Reference proteome</keyword>
<dbReference type="Proteomes" id="UP000241769">
    <property type="component" value="Unassembled WGS sequence"/>
</dbReference>
<dbReference type="OrthoDB" id="18857at2759"/>
<dbReference type="Gene3D" id="2.20.110.10">
    <property type="entry name" value="Histone H3 K4-specific methyltransferase SET7/9 N-terminal domain"/>
    <property type="match status" value="2"/>
</dbReference>
<dbReference type="InParanoid" id="A0A2P6MZU6"/>
<sequence length="351" mass="39035">MQAHPNRDYDMDRVNMPTLVDYTGMRESGRKGRSTAELCILMSEGNFVQGEIEGYGVKTWPSGKKYEGEFLGGEFHGRGLLTYSNSTQMCQGTWRNNKLHGDGRRLYSDGSVYEGQFNDHKPHGLGSFEYSNGSNYTGSFIDGKRQGRGKMIENASLWIYDGSWSEDQRQGLGKYEEQNGIHYQGSWVDDQPSKPQEMFPTITVELHNSLSQMVSEESGRRLGVSVTPSISHIGSRSTRMSANRKTRERSPLPQSSSKISHSAVGLPNEWTDASVVLPSPQTLSMEVSVDCGRALILGPPCRAPSEEGEYRIFISDESDSPTFRKLPTITIPLHITSNKRGIHSRGQNSGP</sequence>
<feature type="region of interest" description="Disordered" evidence="2">
    <location>
        <begin position="217"/>
        <end position="263"/>
    </location>
</feature>
<dbReference type="AlphaFoldDB" id="A0A2P6MZU6"/>
<dbReference type="PANTHER" id="PTHR23084:SF263">
    <property type="entry name" value="MORN REPEAT-CONTAINING PROTEIN 1"/>
    <property type="match status" value="1"/>
</dbReference>
<dbReference type="Pfam" id="PF02493">
    <property type="entry name" value="MORN"/>
    <property type="match status" value="7"/>
</dbReference>
<evidence type="ECO:0000256" key="1">
    <source>
        <dbReference type="ARBA" id="ARBA00022737"/>
    </source>
</evidence>
<reference evidence="3 4" key="1">
    <citation type="journal article" date="2018" name="Genome Biol. Evol.">
        <title>Multiple Roots of Fruiting Body Formation in Amoebozoa.</title>
        <authorList>
            <person name="Hillmann F."/>
            <person name="Forbes G."/>
            <person name="Novohradska S."/>
            <person name="Ferling I."/>
            <person name="Riege K."/>
            <person name="Groth M."/>
            <person name="Westermann M."/>
            <person name="Marz M."/>
            <person name="Spaller T."/>
            <person name="Winckler T."/>
            <person name="Schaap P."/>
            <person name="Glockner G."/>
        </authorList>
    </citation>
    <scope>NUCLEOTIDE SEQUENCE [LARGE SCALE GENOMIC DNA]</scope>
    <source>
        <strain evidence="3 4">Jena</strain>
    </source>
</reference>
<accession>A0A2P6MZU6</accession>
<gene>
    <name evidence="3" type="ORF">PROFUN_15122</name>
</gene>
<dbReference type="SUPFAM" id="SSF82185">
    <property type="entry name" value="Histone H3 K4-specific methyltransferase SET7/9 N-terminal domain"/>
    <property type="match status" value="2"/>
</dbReference>
<protein>
    <recommendedName>
        <fullName evidence="5">MORN repeat-containing protein</fullName>
    </recommendedName>
</protein>
<evidence type="ECO:0000313" key="4">
    <source>
        <dbReference type="Proteomes" id="UP000241769"/>
    </source>
</evidence>
<keyword evidence="1" id="KW-0677">Repeat</keyword>
<dbReference type="PANTHER" id="PTHR23084">
    <property type="entry name" value="PHOSPHATIDYLINOSITOL-4-PHOSPHATE 5-KINASE RELATED"/>
    <property type="match status" value="1"/>
</dbReference>
<feature type="compositionally biased region" description="Polar residues" evidence="2">
    <location>
        <begin position="226"/>
        <end position="241"/>
    </location>
</feature>
<dbReference type="EMBL" id="MDYQ01000273">
    <property type="protein sequence ID" value="PRP77228.1"/>
    <property type="molecule type" value="Genomic_DNA"/>
</dbReference>
<organism evidence="3 4">
    <name type="scientific">Planoprotostelium fungivorum</name>
    <dbReference type="NCBI Taxonomy" id="1890364"/>
    <lineage>
        <taxon>Eukaryota</taxon>
        <taxon>Amoebozoa</taxon>
        <taxon>Evosea</taxon>
        <taxon>Variosea</taxon>
        <taxon>Cavosteliida</taxon>
        <taxon>Cavosteliaceae</taxon>
        <taxon>Planoprotostelium</taxon>
    </lineage>
</organism>
<name>A0A2P6MZU6_9EUKA</name>
<proteinExistence type="predicted"/>
<dbReference type="InterPro" id="IPR003409">
    <property type="entry name" value="MORN"/>
</dbReference>
<evidence type="ECO:0008006" key="5">
    <source>
        <dbReference type="Google" id="ProtNLM"/>
    </source>
</evidence>
<comment type="caution">
    <text evidence="3">The sequence shown here is derived from an EMBL/GenBank/DDBJ whole genome shotgun (WGS) entry which is preliminary data.</text>
</comment>
<evidence type="ECO:0000313" key="3">
    <source>
        <dbReference type="EMBL" id="PRP77228.1"/>
    </source>
</evidence>
<dbReference type="SMART" id="SM00698">
    <property type="entry name" value="MORN"/>
    <property type="match status" value="6"/>
</dbReference>
<evidence type="ECO:0000256" key="2">
    <source>
        <dbReference type="SAM" id="MobiDB-lite"/>
    </source>
</evidence>